<accession>A0ABW3Q852</accession>
<evidence type="ECO:0000313" key="1">
    <source>
        <dbReference type="EMBL" id="MFD1131711.1"/>
    </source>
</evidence>
<sequence length="272" mass="31610">MRRLDIDLTSYSASERTFVDLFEIYGRESLITEFLLGLEREDATVKAFKEFAGIQKDPFANREVFLASLHVTTNNDFCETLKRKGLLNLQSALIEDTPLKVFFQEHGITVDPNRAELTHQGKTYKLNPLSRYATGEGEEWHIQQVSFKLYRDEPVWGFVCSNNVFGYGGHVDKRPEFLKDVGDLVGIPEMVNQWEEQTSTYILKFSLPNRKYDYPKELEFLGDLVVKTVYDYLIHGGPRENVISYLPIGEKVRSHEIVFYYTVDEFNRYLDS</sequence>
<comment type="caution">
    <text evidence="1">The sequence shown here is derived from an EMBL/GenBank/DDBJ whole genome shotgun (WGS) entry which is preliminary data.</text>
</comment>
<proteinExistence type="predicted"/>
<dbReference type="EMBL" id="JBHTKX010000014">
    <property type="protein sequence ID" value="MFD1131711.1"/>
    <property type="molecule type" value="Genomic_DNA"/>
</dbReference>
<organism evidence="1 2">
    <name type="scientific">Paenibacillus provencensis</name>
    <dbReference type="NCBI Taxonomy" id="441151"/>
    <lineage>
        <taxon>Bacteria</taxon>
        <taxon>Bacillati</taxon>
        <taxon>Bacillota</taxon>
        <taxon>Bacilli</taxon>
        <taxon>Bacillales</taxon>
        <taxon>Paenibacillaceae</taxon>
        <taxon>Paenibacillus</taxon>
    </lineage>
</organism>
<protein>
    <submittedName>
        <fullName evidence="1">Uncharacterized protein</fullName>
    </submittedName>
</protein>
<dbReference type="RefSeq" id="WP_090728172.1">
    <property type="nucleotide sequence ID" value="NZ_JBHTKX010000014.1"/>
</dbReference>
<keyword evidence="2" id="KW-1185">Reference proteome</keyword>
<evidence type="ECO:0000313" key="2">
    <source>
        <dbReference type="Proteomes" id="UP001597169"/>
    </source>
</evidence>
<gene>
    <name evidence="1" type="ORF">ACFQ3J_26765</name>
</gene>
<name>A0ABW3Q852_9BACL</name>
<dbReference type="Proteomes" id="UP001597169">
    <property type="component" value="Unassembled WGS sequence"/>
</dbReference>
<reference evidence="2" key="1">
    <citation type="journal article" date="2019" name="Int. J. Syst. Evol. Microbiol.">
        <title>The Global Catalogue of Microorganisms (GCM) 10K type strain sequencing project: providing services to taxonomists for standard genome sequencing and annotation.</title>
        <authorList>
            <consortium name="The Broad Institute Genomics Platform"/>
            <consortium name="The Broad Institute Genome Sequencing Center for Infectious Disease"/>
            <person name="Wu L."/>
            <person name="Ma J."/>
        </authorList>
    </citation>
    <scope>NUCLEOTIDE SEQUENCE [LARGE SCALE GENOMIC DNA]</scope>
    <source>
        <strain evidence="2">CCUG 53519</strain>
    </source>
</reference>